<dbReference type="EMBL" id="JAFBEH010000024">
    <property type="protein sequence ID" value="MBM7642968.1"/>
    <property type="molecule type" value="Genomic_DNA"/>
</dbReference>
<evidence type="ECO:0000256" key="1">
    <source>
        <dbReference type="SAM" id="Phobius"/>
    </source>
</evidence>
<evidence type="ECO:0000313" key="3">
    <source>
        <dbReference type="Proteomes" id="UP000697472"/>
    </source>
</evidence>
<sequence>MLIVIFLLLHVILVAYTLHRVNVGNLYLDTYLMLLLIFFPILGAVAVFWITGERGQLLTRKELRFEEVIPWMADTEEVVEVQEEQFSEFAINHIVPFREALLINSSGIRRELIIDVIFESPERFVSLLHTARLNDDVEVVHYATTILSELTAKYDGKLHHLERQAKQDASYENQIAYLDFLESYINSHIAEGHYGQQLRQQYIDRVQQLIQQGRITEKRFFLTLANFLLEDRNSDGLASLLIRMEMLYPFDEETCLISLQKLYLENNQAELATYLEEIKAQHVYFSSENRSFVNSLIQSQKG</sequence>
<dbReference type="Proteomes" id="UP000697472">
    <property type="component" value="Unassembled WGS sequence"/>
</dbReference>
<keyword evidence="1" id="KW-0472">Membrane</keyword>
<accession>A0ABS2PSR1</accession>
<protein>
    <submittedName>
        <fullName evidence="2">Uncharacterized protein</fullName>
    </submittedName>
</protein>
<feature type="transmembrane region" description="Helical" evidence="1">
    <location>
        <begin position="30"/>
        <end position="51"/>
    </location>
</feature>
<comment type="caution">
    <text evidence="2">The sequence shown here is derived from an EMBL/GenBank/DDBJ whole genome shotgun (WGS) entry which is preliminary data.</text>
</comment>
<organism evidence="2 3">
    <name type="scientific">Streptococcus loxodontisalivarius</name>
    <dbReference type="NCBI Taxonomy" id="1349415"/>
    <lineage>
        <taxon>Bacteria</taxon>
        <taxon>Bacillati</taxon>
        <taxon>Bacillota</taxon>
        <taxon>Bacilli</taxon>
        <taxon>Lactobacillales</taxon>
        <taxon>Streptococcaceae</taxon>
        <taxon>Streptococcus</taxon>
    </lineage>
</organism>
<keyword evidence="1" id="KW-1133">Transmembrane helix</keyword>
<gene>
    <name evidence="2" type="ORF">JOC28_001268</name>
</gene>
<keyword evidence="1" id="KW-0812">Transmembrane</keyword>
<reference evidence="2 3" key="1">
    <citation type="submission" date="2021-01" db="EMBL/GenBank/DDBJ databases">
        <title>Genomic Encyclopedia of Type Strains, Phase IV (KMG-IV): sequencing the most valuable type-strain genomes for metagenomic binning, comparative biology and taxonomic classification.</title>
        <authorList>
            <person name="Goeker M."/>
        </authorList>
    </citation>
    <scope>NUCLEOTIDE SEQUENCE [LARGE SCALE GENOMIC DNA]</scope>
    <source>
        <strain evidence="2 3">DSM 27382</strain>
    </source>
</reference>
<proteinExistence type="predicted"/>
<keyword evidence="3" id="KW-1185">Reference proteome</keyword>
<evidence type="ECO:0000313" key="2">
    <source>
        <dbReference type="EMBL" id="MBM7642968.1"/>
    </source>
</evidence>
<name>A0ABS2PSR1_9STRE</name>
<dbReference type="RefSeq" id="WP_205009829.1">
    <property type="nucleotide sequence ID" value="NZ_JAFBEH010000024.1"/>
</dbReference>